<gene>
    <name evidence="1" type="ORF">BpHYR1_054490</name>
</gene>
<accession>A0A3M7S7L0</accession>
<dbReference type="Proteomes" id="UP000276133">
    <property type="component" value="Unassembled WGS sequence"/>
</dbReference>
<organism evidence="1 2">
    <name type="scientific">Brachionus plicatilis</name>
    <name type="common">Marine rotifer</name>
    <name type="synonym">Brachionus muelleri</name>
    <dbReference type="NCBI Taxonomy" id="10195"/>
    <lineage>
        <taxon>Eukaryota</taxon>
        <taxon>Metazoa</taxon>
        <taxon>Spiralia</taxon>
        <taxon>Gnathifera</taxon>
        <taxon>Rotifera</taxon>
        <taxon>Eurotatoria</taxon>
        <taxon>Monogononta</taxon>
        <taxon>Pseudotrocha</taxon>
        <taxon>Ploima</taxon>
        <taxon>Brachionidae</taxon>
        <taxon>Brachionus</taxon>
    </lineage>
</organism>
<evidence type="ECO:0000313" key="1">
    <source>
        <dbReference type="EMBL" id="RNA31776.1"/>
    </source>
</evidence>
<reference evidence="1 2" key="1">
    <citation type="journal article" date="2018" name="Sci. Rep.">
        <title>Genomic signatures of local adaptation to the degree of environmental predictability in rotifers.</title>
        <authorList>
            <person name="Franch-Gras L."/>
            <person name="Hahn C."/>
            <person name="Garcia-Roger E.M."/>
            <person name="Carmona M.J."/>
            <person name="Serra M."/>
            <person name="Gomez A."/>
        </authorList>
    </citation>
    <scope>NUCLEOTIDE SEQUENCE [LARGE SCALE GENOMIC DNA]</scope>
    <source>
        <strain evidence="1">HYR1</strain>
    </source>
</reference>
<proteinExistence type="predicted"/>
<dbReference type="EMBL" id="REGN01001895">
    <property type="protein sequence ID" value="RNA31776.1"/>
    <property type="molecule type" value="Genomic_DNA"/>
</dbReference>
<evidence type="ECO:0000313" key="2">
    <source>
        <dbReference type="Proteomes" id="UP000276133"/>
    </source>
</evidence>
<name>A0A3M7S7L0_BRAPC</name>
<keyword evidence="2" id="KW-1185">Reference proteome</keyword>
<sequence>MVTIECLAAGVISTLSLAKRSWLFSNQRLNTSDSYVGTKVTCKFLSSHVSFPSSSAFKIGSPKSTALST</sequence>
<protein>
    <submittedName>
        <fullName evidence="1">Uncharacterized protein</fullName>
    </submittedName>
</protein>
<dbReference type="AlphaFoldDB" id="A0A3M7S7L0"/>
<comment type="caution">
    <text evidence="1">The sequence shown here is derived from an EMBL/GenBank/DDBJ whole genome shotgun (WGS) entry which is preliminary data.</text>
</comment>